<dbReference type="RefSeq" id="WP_079513967.1">
    <property type="nucleotide sequence ID" value="NZ_FUYL01000011.1"/>
</dbReference>
<dbReference type="EMBL" id="FUYL01000011">
    <property type="protein sequence ID" value="SKB79965.1"/>
    <property type="molecule type" value="Genomic_DNA"/>
</dbReference>
<dbReference type="STRING" id="561365.SAMN05660866_03370"/>
<organism evidence="1 2">
    <name type="scientific">Maribacter arcticus</name>
    <dbReference type="NCBI Taxonomy" id="561365"/>
    <lineage>
        <taxon>Bacteria</taxon>
        <taxon>Pseudomonadati</taxon>
        <taxon>Bacteroidota</taxon>
        <taxon>Flavobacteriia</taxon>
        <taxon>Flavobacteriales</taxon>
        <taxon>Flavobacteriaceae</taxon>
        <taxon>Maribacter</taxon>
    </lineage>
</organism>
<accession>A0A1T5E863</accession>
<name>A0A1T5E863_9FLAO</name>
<keyword evidence="2" id="KW-1185">Reference proteome</keyword>
<protein>
    <recommendedName>
        <fullName evidence="3">Acetyltransferase (GNAT) domain-containing protein</fullName>
    </recommendedName>
</protein>
<sequence>MIRPYQPSDKSGLLKVFYLNTPKYFDKSEVHDFEEYLENNADSYLTIEMNNSIVGGTGYYINENDN</sequence>
<dbReference type="SUPFAM" id="SSF55729">
    <property type="entry name" value="Acyl-CoA N-acyltransferases (Nat)"/>
    <property type="match status" value="1"/>
</dbReference>
<evidence type="ECO:0000313" key="1">
    <source>
        <dbReference type="EMBL" id="SKB79965.1"/>
    </source>
</evidence>
<evidence type="ECO:0000313" key="2">
    <source>
        <dbReference type="Proteomes" id="UP000190339"/>
    </source>
</evidence>
<proteinExistence type="predicted"/>
<evidence type="ECO:0008006" key="3">
    <source>
        <dbReference type="Google" id="ProtNLM"/>
    </source>
</evidence>
<dbReference type="InterPro" id="IPR016181">
    <property type="entry name" value="Acyl_CoA_acyltransferase"/>
</dbReference>
<gene>
    <name evidence="1" type="ORF">SAMN05660866_03370</name>
</gene>
<reference evidence="2" key="1">
    <citation type="submission" date="2017-02" db="EMBL/GenBank/DDBJ databases">
        <authorList>
            <person name="Varghese N."/>
            <person name="Submissions S."/>
        </authorList>
    </citation>
    <scope>NUCLEOTIDE SEQUENCE [LARGE SCALE GENOMIC DNA]</scope>
    <source>
        <strain evidence="2">DSM 23546</strain>
    </source>
</reference>
<dbReference type="AlphaFoldDB" id="A0A1T5E863"/>
<dbReference type="OrthoDB" id="961272at2"/>
<dbReference type="Proteomes" id="UP000190339">
    <property type="component" value="Unassembled WGS sequence"/>
</dbReference>